<evidence type="ECO:0000313" key="2">
    <source>
        <dbReference type="EMBL" id="CAL1378738.1"/>
    </source>
</evidence>
<sequence length="116" mass="13202">MFSISPSPMNGVMITNSPHISPPPTGDVVIENSGEGEDVIDRHLLTGDQRHKAVRPGRWQGRRRREKKGHRWQWRRKLVATTLRDREGRHLIIQIGSQQGQRLNSAYAIATPPPQQ</sequence>
<keyword evidence="3" id="KW-1185">Reference proteome</keyword>
<accession>A0AAV2DYI5</accession>
<proteinExistence type="predicted"/>
<feature type="compositionally biased region" description="Polar residues" evidence="1">
    <location>
        <begin position="1"/>
        <end position="19"/>
    </location>
</feature>
<dbReference type="EMBL" id="OZ034816">
    <property type="protein sequence ID" value="CAL1378738.1"/>
    <property type="molecule type" value="Genomic_DNA"/>
</dbReference>
<feature type="compositionally biased region" description="Basic residues" evidence="1">
    <location>
        <begin position="52"/>
        <end position="70"/>
    </location>
</feature>
<reference evidence="2 3" key="1">
    <citation type="submission" date="2024-04" db="EMBL/GenBank/DDBJ databases">
        <authorList>
            <person name="Fracassetti M."/>
        </authorList>
    </citation>
    <scope>NUCLEOTIDE SEQUENCE [LARGE SCALE GENOMIC DNA]</scope>
</reference>
<feature type="region of interest" description="Disordered" evidence="1">
    <location>
        <begin position="1"/>
        <end position="27"/>
    </location>
</feature>
<protein>
    <submittedName>
        <fullName evidence="2">Uncharacterized protein</fullName>
    </submittedName>
</protein>
<dbReference type="AlphaFoldDB" id="A0AAV2DYI5"/>
<organism evidence="2 3">
    <name type="scientific">Linum trigynum</name>
    <dbReference type="NCBI Taxonomy" id="586398"/>
    <lineage>
        <taxon>Eukaryota</taxon>
        <taxon>Viridiplantae</taxon>
        <taxon>Streptophyta</taxon>
        <taxon>Embryophyta</taxon>
        <taxon>Tracheophyta</taxon>
        <taxon>Spermatophyta</taxon>
        <taxon>Magnoliopsida</taxon>
        <taxon>eudicotyledons</taxon>
        <taxon>Gunneridae</taxon>
        <taxon>Pentapetalae</taxon>
        <taxon>rosids</taxon>
        <taxon>fabids</taxon>
        <taxon>Malpighiales</taxon>
        <taxon>Linaceae</taxon>
        <taxon>Linum</taxon>
    </lineage>
</organism>
<dbReference type="Proteomes" id="UP001497516">
    <property type="component" value="Chromosome 3"/>
</dbReference>
<feature type="region of interest" description="Disordered" evidence="1">
    <location>
        <begin position="50"/>
        <end position="70"/>
    </location>
</feature>
<evidence type="ECO:0000256" key="1">
    <source>
        <dbReference type="SAM" id="MobiDB-lite"/>
    </source>
</evidence>
<name>A0AAV2DYI5_9ROSI</name>
<evidence type="ECO:0000313" key="3">
    <source>
        <dbReference type="Proteomes" id="UP001497516"/>
    </source>
</evidence>
<gene>
    <name evidence="2" type="ORF">LTRI10_LOCUS20300</name>
</gene>